<protein>
    <submittedName>
        <fullName evidence="5">Dihydrodipicolinate synthase family protein</fullName>
    </submittedName>
</protein>
<evidence type="ECO:0000313" key="5">
    <source>
        <dbReference type="EMBL" id="MBJ3777973.1"/>
    </source>
</evidence>
<evidence type="ECO:0000256" key="4">
    <source>
        <dbReference type="PIRSR" id="PIRSR001365-1"/>
    </source>
</evidence>
<dbReference type="EMBL" id="JAEKJA010000021">
    <property type="protein sequence ID" value="MBJ3777973.1"/>
    <property type="molecule type" value="Genomic_DNA"/>
</dbReference>
<keyword evidence="6" id="KW-1185">Reference proteome</keyword>
<dbReference type="Gene3D" id="3.20.20.70">
    <property type="entry name" value="Aldolase class I"/>
    <property type="match status" value="1"/>
</dbReference>
<dbReference type="InterPro" id="IPR013785">
    <property type="entry name" value="Aldolase_TIM"/>
</dbReference>
<name>A0A934MHS0_9HYPH</name>
<dbReference type="Pfam" id="PF00701">
    <property type="entry name" value="DHDPS"/>
    <property type="match status" value="1"/>
</dbReference>
<gene>
    <name evidence="5" type="ORF">JCR33_19890</name>
</gene>
<dbReference type="PANTHER" id="PTHR12128">
    <property type="entry name" value="DIHYDRODIPICOLINATE SYNTHASE"/>
    <property type="match status" value="1"/>
</dbReference>
<feature type="active site" description="Proton donor/acceptor" evidence="4">
    <location>
        <position position="137"/>
    </location>
</feature>
<evidence type="ECO:0000313" key="6">
    <source>
        <dbReference type="Proteomes" id="UP000609531"/>
    </source>
</evidence>
<comment type="caution">
    <text evidence="5">The sequence shown here is derived from an EMBL/GenBank/DDBJ whole genome shotgun (WGS) entry which is preliminary data.</text>
</comment>
<keyword evidence="2 3" id="KW-0456">Lyase</keyword>
<accession>A0A934MHS0</accession>
<evidence type="ECO:0000256" key="3">
    <source>
        <dbReference type="PIRNR" id="PIRNR001365"/>
    </source>
</evidence>
<comment type="similarity">
    <text evidence="1 3">Belongs to the DapA family.</text>
</comment>
<dbReference type="GO" id="GO:0008840">
    <property type="term" value="F:4-hydroxy-tetrahydrodipicolinate synthase activity"/>
    <property type="evidence" value="ECO:0007669"/>
    <property type="project" value="TreeGrafter"/>
</dbReference>
<dbReference type="RefSeq" id="WP_198883868.1">
    <property type="nucleotide sequence ID" value="NZ_JAEKJA010000021.1"/>
</dbReference>
<evidence type="ECO:0000256" key="1">
    <source>
        <dbReference type="ARBA" id="ARBA00007592"/>
    </source>
</evidence>
<feature type="active site" description="Schiff-base intermediate with substrate" evidence="4">
    <location>
        <position position="166"/>
    </location>
</feature>
<dbReference type="PANTHER" id="PTHR12128:SF66">
    <property type="entry name" value="4-HYDROXY-2-OXOGLUTARATE ALDOLASE, MITOCHONDRIAL"/>
    <property type="match status" value="1"/>
</dbReference>
<evidence type="ECO:0000256" key="2">
    <source>
        <dbReference type="ARBA" id="ARBA00023239"/>
    </source>
</evidence>
<proteinExistence type="inferred from homology"/>
<dbReference type="InterPro" id="IPR002220">
    <property type="entry name" value="DapA-like"/>
</dbReference>
<dbReference type="SUPFAM" id="SSF51569">
    <property type="entry name" value="Aldolase"/>
    <property type="match status" value="1"/>
</dbReference>
<dbReference type="PIRSF" id="PIRSF001365">
    <property type="entry name" value="DHDPS"/>
    <property type="match status" value="1"/>
</dbReference>
<organism evidence="5 6">
    <name type="scientific">Acuticoccus mangrovi</name>
    <dbReference type="NCBI Taxonomy" id="2796142"/>
    <lineage>
        <taxon>Bacteria</taxon>
        <taxon>Pseudomonadati</taxon>
        <taxon>Pseudomonadota</taxon>
        <taxon>Alphaproteobacteria</taxon>
        <taxon>Hyphomicrobiales</taxon>
        <taxon>Amorphaceae</taxon>
        <taxon>Acuticoccus</taxon>
    </lineage>
</organism>
<sequence>MTASAFPETSGVSAACLVPFNDDYSVDEAGVRQHVRDILLTEGLSGLAQSSEVEVLSFEEWQRFVDIMLEEVNGRIPVIASVYGEGREAVEAAQSAEKAGASTLMVYPPKGGPFRPEVAHRHIGLIADACSLPIMLYQFPAATGRGYTFDTVMKLVDTVPAITSLKDWGNDPALHQRFIRTLQTRDVPVNVISAHSAWLMGSLAMGCNGLCSSIGSIMCDLQLALFRAIKADDLVQARAVNDKLVPITDALYVPPTHDLHNRTKEVLFALGRIPSPVVRPPLVKLPENEVNALREAIVLSGLEKRG</sequence>
<dbReference type="CDD" id="cd00408">
    <property type="entry name" value="DHDPS-like"/>
    <property type="match status" value="1"/>
</dbReference>
<reference evidence="5" key="1">
    <citation type="submission" date="2020-12" db="EMBL/GenBank/DDBJ databases">
        <title>Bacterial taxonomy.</title>
        <authorList>
            <person name="Pan X."/>
        </authorList>
    </citation>
    <scope>NUCLEOTIDE SEQUENCE</scope>
    <source>
        <strain evidence="5">B2012</strain>
    </source>
</reference>
<dbReference type="Proteomes" id="UP000609531">
    <property type="component" value="Unassembled WGS sequence"/>
</dbReference>
<dbReference type="AlphaFoldDB" id="A0A934MHS0"/>
<dbReference type="SMART" id="SM01130">
    <property type="entry name" value="DHDPS"/>
    <property type="match status" value="1"/>
</dbReference>